<dbReference type="EMBL" id="CP025057">
    <property type="protein sequence ID" value="AUB31692.1"/>
    <property type="molecule type" value="Genomic_DNA"/>
</dbReference>
<keyword evidence="3" id="KW-1185">Reference proteome</keyword>
<reference evidence="2 3" key="1">
    <citation type="submission" date="2017-12" db="EMBL/GenBank/DDBJ databases">
        <title>Complete genome sequence of Spiroplasma floricola 23-6 (ATCC 29989).</title>
        <authorList>
            <person name="Tsai Y.-M."/>
            <person name="Wu P.-S."/>
            <person name="Lo W.-S."/>
            <person name="Kuo C.-H."/>
        </authorList>
    </citation>
    <scope>NUCLEOTIDE SEQUENCE [LARGE SCALE GENOMIC DNA]</scope>
    <source>
        <strain evidence="2 3">23-6</strain>
    </source>
</reference>
<dbReference type="RefSeq" id="WP_100916670.1">
    <property type="nucleotide sequence ID" value="NZ_CP025057.1"/>
</dbReference>
<dbReference type="SUPFAM" id="SSF46689">
    <property type="entry name" value="Homeodomain-like"/>
    <property type="match status" value="1"/>
</dbReference>
<evidence type="ECO:0000259" key="1">
    <source>
        <dbReference type="PROSITE" id="PS51071"/>
    </source>
</evidence>
<feature type="domain" description="HTH rpiR-type" evidence="1">
    <location>
        <begin position="2"/>
        <end position="79"/>
    </location>
</feature>
<dbReference type="GO" id="GO:0003677">
    <property type="term" value="F:DNA binding"/>
    <property type="evidence" value="ECO:0007669"/>
    <property type="project" value="InterPro"/>
</dbReference>
<name>A0A2K8SE41_9MOLU</name>
<sequence>MWSVYDKLEDFINNSKDSSFKIIAKNIIDLFDKGEFINQKEIAELSFVANSTITKFSKAIGYSGYKELLFTLKNEYDKYGNQEVKYNVKSKEIIFSIFNWIEKNSEFIETLTNEIKNSKCIKIYGSYQVQNSVRYLYDSLVALNKNPIIINNDYDYLNKDFSDSQIVNILVVCGKDNKSLIRNFNSKFNKNQKNFLIVSKFQESIIKLKFDKSLVINYQYDDSKSIYRNIALSILFLTIFQDL</sequence>
<dbReference type="Gene3D" id="1.10.10.10">
    <property type="entry name" value="Winged helix-like DNA-binding domain superfamily/Winged helix DNA-binding domain"/>
    <property type="match status" value="1"/>
</dbReference>
<dbReference type="AlphaFoldDB" id="A0A2K8SE41"/>
<organism evidence="2 3">
    <name type="scientific">Spiroplasma floricola 23-6</name>
    <dbReference type="NCBI Taxonomy" id="1336749"/>
    <lineage>
        <taxon>Bacteria</taxon>
        <taxon>Bacillati</taxon>
        <taxon>Mycoplasmatota</taxon>
        <taxon>Mollicutes</taxon>
        <taxon>Entomoplasmatales</taxon>
        <taxon>Spiroplasmataceae</taxon>
        <taxon>Spiroplasma</taxon>
    </lineage>
</organism>
<dbReference type="InterPro" id="IPR009057">
    <property type="entry name" value="Homeodomain-like_sf"/>
</dbReference>
<evidence type="ECO:0000313" key="2">
    <source>
        <dbReference type="EMBL" id="AUB31692.1"/>
    </source>
</evidence>
<evidence type="ECO:0000313" key="3">
    <source>
        <dbReference type="Proteomes" id="UP000231823"/>
    </source>
</evidence>
<protein>
    <recommendedName>
        <fullName evidence="1">HTH rpiR-type domain-containing protein</fullName>
    </recommendedName>
</protein>
<dbReference type="Pfam" id="PF01418">
    <property type="entry name" value="HTH_6"/>
    <property type="match status" value="1"/>
</dbReference>
<dbReference type="GO" id="GO:0097367">
    <property type="term" value="F:carbohydrate derivative binding"/>
    <property type="evidence" value="ECO:0007669"/>
    <property type="project" value="InterPro"/>
</dbReference>
<dbReference type="KEGG" id="sfz:SFLOR_v1c06420"/>
<accession>A0A2K8SE41</accession>
<gene>
    <name evidence="2" type="ORF">SFLOR_v1c06420</name>
</gene>
<dbReference type="InterPro" id="IPR000281">
    <property type="entry name" value="HTH_RpiR"/>
</dbReference>
<dbReference type="OrthoDB" id="388934at2"/>
<dbReference type="InterPro" id="IPR047640">
    <property type="entry name" value="RpiR-like"/>
</dbReference>
<proteinExistence type="predicted"/>
<dbReference type="Proteomes" id="UP000231823">
    <property type="component" value="Chromosome"/>
</dbReference>
<dbReference type="InterPro" id="IPR036388">
    <property type="entry name" value="WH-like_DNA-bd_sf"/>
</dbReference>
<dbReference type="PROSITE" id="PS51071">
    <property type="entry name" value="HTH_RPIR"/>
    <property type="match status" value="1"/>
</dbReference>
<dbReference type="GO" id="GO:0003700">
    <property type="term" value="F:DNA-binding transcription factor activity"/>
    <property type="evidence" value="ECO:0007669"/>
    <property type="project" value="InterPro"/>
</dbReference>
<dbReference type="PANTHER" id="PTHR30514">
    <property type="entry name" value="GLUCOKINASE"/>
    <property type="match status" value="1"/>
</dbReference>
<dbReference type="PANTHER" id="PTHR30514:SF1">
    <property type="entry name" value="HTH-TYPE TRANSCRIPTIONAL REGULATOR HEXR-RELATED"/>
    <property type="match status" value="1"/>
</dbReference>